<sequence>MPLGSTTNMLNPVHHAINLISIPAICWLSLLPIIVFLAHQLPHFKTSLRPKGCRRLGLAADQSNLRDEFDPKYSHGVPESSVDVDGRPSWRIKSLFTYPIKSCAGIELDVSDVERTGLTHDRQFCFAEYISPSPGTVSSPAHTQWTMRTMRDGQFSRMALIRPEIWIPDPTASDYSSDLEEVKSHGVMIIYYPRVPSWRNGLLAYLEHIAITLGLLHAEQSFRVPLSPPSDLLSNYPSTRVKVWKDSPFAYDYAQHIPPSLLDFLCAPGNESSSSRGPLTLFRVHPSYHREIFRCAPRKETLGFQPITGFADAYPLHLLNLASVRDVAARCALSIAHLSIRRFRANIIIQGPKAFAEDHWKRIQIYSRSGSYKNKEVDKDAVRGIEIYASCRTMRCKLPNVDPDTGIRHLNEPDQTLRSYRRIDPGDWNYAALGMQLVPAVQSIPPSPPTPTLVL</sequence>
<dbReference type="Pfam" id="PF03476">
    <property type="entry name" value="MOSC_N"/>
    <property type="match status" value="1"/>
</dbReference>
<dbReference type="PANTHER" id="PTHR14237">
    <property type="entry name" value="MOLYBDOPTERIN COFACTOR SULFURASE MOSC"/>
    <property type="match status" value="1"/>
</dbReference>
<organism evidence="3 4">
    <name type="scientific">Aspergillus tanneri</name>
    <dbReference type="NCBI Taxonomy" id="1220188"/>
    <lineage>
        <taxon>Eukaryota</taxon>
        <taxon>Fungi</taxon>
        <taxon>Dikarya</taxon>
        <taxon>Ascomycota</taxon>
        <taxon>Pezizomycotina</taxon>
        <taxon>Eurotiomycetes</taxon>
        <taxon>Eurotiomycetidae</taxon>
        <taxon>Eurotiales</taxon>
        <taxon>Aspergillaceae</taxon>
        <taxon>Aspergillus</taxon>
        <taxon>Aspergillus subgen. Circumdati</taxon>
    </lineage>
</organism>
<dbReference type="VEuPathDB" id="FungiDB:EYZ11_005973"/>
<dbReference type="GO" id="GO:0003824">
    <property type="term" value="F:catalytic activity"/>
    <property type="evidence" value="ECO:0007669"/>
    <property type="project" value="InterPro"/>
</dbReference>
<gene>
    <name evidence="3" type="ORF">ATNIH1004_005573</name>
</gene>
<comment type="caution">
    <text evidence="3">The sequence shown here is derived from an EMBL/GenBank/DDBJ whole genome shotgun (WGS) entry which is preliminary data.</text>
</comment>
<dbReference type="InterPro" id="IPR005302">
    <property type="entry name" value="MoCF_Sase_C"/>
</dbReference>
<dbReference type="InterPro" id="IPR005303">
    <property type="entry name" value="MOCOS_middle"/>
</dbReference>
<accession>A0A5M9MIS4</accession>
<dbReference type="EMBL" id="QUQM01000004">
    <property type="protein sequence ID" value="KAA8646898.1"/>
    <property type="molecule type" value="Genomic_DNA"/>
</dbReference>
<dbReference type="Pfam" id="PF03473">
    <property type="entry name" value="MOSC"/>
    <property type="match status" value="1"/>
</dbReference>
<dbReference type="Proteomes" id="UP000324241">
    <property type="component" value="Unassembled WGS sequence"/>
</dbReference>
<evidence type="ECO:0000256" key="1">
    <source>
        <dbReference type="SAM" id="Phobius"/>
    </source>
</evidence>
<dbReference type="GeneID" id="54328275"/>
<dbReference type="OrthoDB" id="17255at2759"/>
<feature type="domain" description="MOSC" evidence="2">
    <location>
        <begin position="290"/>
        <end position="455"/>
    </location>
</feature>
<dbReference type="PANTHER" id="PTHR14237:SF23">
    <property type="entry name" value="MOSC DOMAIN PROTEIN (AFU_ORTHOLOGUE AFUA_7G05900)"/>
    <property type="match status" value="1"/>
</dbReference>
<dbReference type="PROSITE" id="PS51340">
    <property type="entry name" value="MOSC"/>
    <property type="match status" value="1"/>
</dbReference>
<proteinExistence type="predicted"/>
<dbReference type="RefSeq" id="XP_033426259.1">
    <property type="nucleotide sequence ID" value="XM_033570227.1"/>
</dbReference>
<keyword evidence="1" id="KW-1133">Transmembrane helix</keyword>
<dbReference type="SUPFAM" id="SSF141673">
    <property type="entry name" value="MOSC N-terminal domain-like"/>
    <property type="match status" value="1"/>
</dbReference>
<name>A0A5M9MIS4_9EURO</name>
<dbReference type="GO" id="GO:0030170">
    <property type="term" value="F:pyridoxal phosphate binding"/>
    <property type="evidence" value="ECO:0007669"/>
    <property type="project" value="InterPro"/>
</dbReference>
<dbReference type="InterPro" id="IPR011037">
    <property type="entry name" value="Pyrv_Knase-like_insert_dom_sf"/>
</dbReference>
<dbReference type="AlphaFoldDB" id="A0A5M9MIS4"/>
<keyword evidence="1" id="KW-0812">Transmembrane</keyword>
<reference evidence="3 4" key="1">
    <citation type="submission" date="2019-08" db="EMBL/GenBank/DDBJ databases">
        <title>The genome sequence of a newly discovered highly antifungal drug resistant Aspergillus species, Aspergillus tanneri NIH 1004.</title>
        <authorList>
            <person name="Mounaud S."/>
            <person name="Singh I."/>
            <person name="Joardar V."/>
            <person name="Pakala S."/>
            <person name="Pakala S."/>
            <person name="Venepally P."/>
            <person name="Chung J.K."/>
            <person name="Losada L."/>
            <person name="Nierman W.C."/>
        </authorList>
    </citation>
    <scope>NUCLEOTIDE SEQUENCE [LARGE SCALE GENOMIC DNA]</scope>
    <source>
        <strain evidence="3 4">NIH1004</strain>
    </source>
</reference>
<evidence type="ECO:0000259" key="2">
    <source>
        <dbReference type="PROSITE" id="PS51340"/>
    </source>
</evidence>
<evidence type="ECO:0000313" key="4">
    <source>
        <dbReference type="Proteomes" id="UP000324241"/>
    </source>
</evidence>
<dbReference type="GO" id="GO:0030151">
    <property type="term" value="F:molybdenum ion binding"/>
    <property type="evidence" value="ECO:0007669"/>
    <property type="project" value="InterPro"/>
</dbReference>
<evidence type="ECO:0000313" key="3">
    <source>
        <dbReference type="EMBL" id="KAA8646898.1"/>
    </source>
</evidence>
<keyword evidence="1" id="KW-0472">Membrane</keyword>
<protein>
    <recommendedName>
        <fullName evidence="2">MOSC domain-containing protein</fullName>
    </recommendedName>
</protein>
<dbReference type="SUPFAM" id="SSF50800">
    <property type="entry name" value="PK beta-barrel domain-like"/>
    <property type="match status" value="1"/>
</dbReference>
<feature type="transmembrane region" description="Helical" evidence="1">
    <location>
        <begin position="20"/>
        <end position="39"/>
    </location>
</feature>